<dbReference type="InterPro" id="IPR036509">
    <property type="entry name" value="Met_Sox_Rdtase_MsrA_sf"/>
</dbReference>
<dbReference type="GO" id="GO:0033744">
    <property type="term" value="F:L-methionine:thioredoxin-disulfide S-oxidoreductase activity"/>
    <property type="evidence" value="ECO:0007669"/>
    <property type="project" value="RHEA"/>
</dbReference>
<dbReference type="EMBL" id="FOGU01000005">
    <property type="protein sequence ID" value="SES08371.1"/>
    <property type="molecule type" value="Genomic_DNA"/>
</dbReference>
<dbReference type="EC" id="1.8.4.11" evidence="4"/>
<dbReference type="AlphaFoldDB" id="A0A1H9UGI2"/>
<proteinExistence type="inferred from homology"/>
<evidence type="ECO:0000259" key="6">
    <source>
        <dbReference type="Pfam" id="PF01625"/>
    </source>
</evidence>
<sequence>MTSKTPFALTATLALGLAAPGLASAQGTETAVFAGGCFWCVEADFEKVQGVGDVVSGFTGGTTPNPEYRSSGDHIEAARIPYDPGTVSYRQLADLFFRSIDPTDAGGQFCDRGREYTTAIFVQNPQQRQAAEAAKAAAEQELGQEIVTPIRDAGEFYPVGDYHQDYYKSDDRLAVSSVGLAVPKKVAYERYREGCGRDQRVRELWGDDAPFVGS</sequence>
<dbReference type="PANTHER" id="PTHR43774:SF1">
    <property type="entry name" value="PEPTIDE METHIONINE SULFOXIDE REDUCTASE MSRA 2"/>
    <property type="match status" value="1"/>
</dbReference>
<keyword evidence="1 4" id="KW-0560">Oxidoreductase</keyword>
<evidence type="ECO:0000256" key="3">
    <source>
        <dbReference type="ARBA" id="ARBA00048782"/>
    </source>
</evidence>
<evidence type="ECO:0000313" key="7">
    <source>
        <dbReference type="EMBL" id="SES08371.1"/>
    </source>
</evidence>
<evidence type="ECO:0000313" key="8">
    <source>
        <dbReference type="Proteomes" id="UP000198885"/>
    </source>
</evidence>
<dbReference type="InterPro" id="IPR002569">
    <property type="entry name" value="Met_Sox_Rdtase_MsrA_dom"/>
</dbReference>
<dbReference type="GO" id="GO:0008113">
    <property type="term" value="F:peptide-methionine (S)-S-oxide reductase activity"/>
    <property type="evidence" value="ECO:0007669"/>
    <property type="project" value="UniProtKB-UniRule"/>
</dbReference>
<dbReference type="HAMAP" id="MF_01401">
    <property type="entry name" value="MsrA"/>
    <property type="match status" value="1"/>
</dbReference>
<dbReference type="Proteomes" id="UP000198885">
    <property type="component" value="Unassembled WGS sequence"/>
</dbReference>
<comment type="catalytic activity">
    <reaction evidence="3 4">
        <text>[thioredoxin]-disulfide + L-methionine + H2O = L-methionine (S)-S-oxide + [thioredoxin]-dithiol</text>
        <dbReference type="Rhea" id="RHEA:19993"/>
        <dbReference type="Rhea" id="RHEA-COMP:10698"/>
        <dbReference type="Rhea" id="RHEA-COMP:10700"/>
        <dbReference type="ChEBI" id="CHEBI:15377"/>
        <dbReference type="ChEBI" id="CHEBI:29950"/>
        <dbReference type="ChEBI" id="CHEBI:50058"/>
        <dbReference type="ChEBI" id="CHEBI:57844"/>
        <dbReference type="ChEBI" id="CHEBI:58772"/>
        <dbReference type="EC" id="1.8.4.11"/>
    </reaction>
</comment>
<feature type="signal peptide" evidence="5">
    <location>
        <begin position="1"/>
        <end position="25"/>
    </location>
</feature>
<evidence type="ECO:0000256" key="4">
    <source>
        <dbReference type="HAMAP-Rule" id="MF_01401"/>
    </source>
</evidence>
<feature type="chain" id="PRO_5011531657" description="Peptide methionine sulfoxide reductase MsrA" evidence="5">
    <location>
        <begin position="26"/>
        <end position="214"/>
    </location>
</feature>
<protein>
    <recommendedName>
        <fullName evidence="4">Peptide methionine sulfoxide reductase MsrA</fullName>
        <shortName evidence="4">Protein-methionine-S-oxide reductase</shortName>
        <ecNumber evidence="4">1.8.4.11</ecNumber>
    </recommendedName>
    <alternativeName>
        <fullName evidence="4">Peptide-methionine (S)-S-oxide reductase</fullName>
        <shortName evidence="4">Peptide Met(O) reductase</shortName>
    </alternativeName>
</protein>
<comment type="catalytic activity">
    <reaction evidence="2 4">
        <text>L-methionyl-[protein] + [thioredoxin]-disulfide + H2O = L-methionyl-(S)-S-oxide-[protein] + [thioredoxin]-dithiol</text>
        <dbReference type="Rhea" id="RHEA:14217"/>
        <dbReference type="Rhea" id="RHEA-COMP:10698"/>
        <dbReference type="Rhea" id="RHEA-COMP:10700"/>
        <dbReference type="Rhea" id="RHEA-COMP:12313"/>
        <dbReference type="Rhea" id="RHEA-COMP:12315"/>
        <dbReference type="ChEBI" id="CHEBI:15377"/>
        <dbReference type="ChEBI" id="CHEBI:16044"/>
        <dbReference type="ChEBI" id="CHEBI:29950"/>
        <dbReference type="ChEBI" id="CHEBI:44120"/>
        <dbReference type="ChEBI" id="CHEBI:50058"/>
        <dbReference type="EC" id="1.8.4.11"/>
    </reaction>
</comment>
<comment type="function">
    <text evidence="4">Has an important function as a repair enzyme for proteins that have been inactivated by oxidation. Catalyzes the reversible oxidation-reduction of methionine sulfoxide in proteins to methionine.</text>
</comment>
<evidence type="ECO:0000256" key="1">
    <source>
        <dbReference type="ARBA" id="ARBA00023002"/>
    </source>
</evidence>
<gene>
    <name evidence="4" type="primary">msrA</name>
    <name evidence="7" type="ORF">SAMN04490244_105260</name>
</gene>
<keyword evidence="8" id="KW-1185">Reference proteome</keyword>
<accession>A0A1H9UGI2</accession>
<dbReference type="PANTHER" id="PTHR43774">
    <property type="entry name" value="PEPTIDE METHIONINE SULFOXIDE REDUCTASE"/>
    <property type="match status" value="1"/>
</dbReference>
<dbReference type="Pfam" id="PF01625">
    <property type="entry name" value="PMSR"/>
    <property type="match status" value="1"/>
</dbReference>
<feature type="active site" evidence="4">
    <location>
        <position position="37"/>
    </location>
</feature>
<organism evidence="7 8">
    <name type="scientific">Tranquillimonas rosea</name>
    <dbReference type="NCBI Taxonomy" id="641238"/>
    <lineage>
        <taxon>Bacteria</taxon>
        <taxon>Pseudomonadati</taxon>
        <taxon>Pseudomonadota</taxon>
        <taxon>Alphaproteobacteria</taxon>
        <taxon>Rhodobacterales</taxon>
        <taxon>Roseobacteraceae</taxon>
        <taxon>Tranquillimonas</taxon>
    </lineage>
</organism>
<name>A0A1H9UGI2_9RHOB</name>
<evidence type="ECO:0000256" key="2">
    <source>
        <dbReference type="ARBA" id="ARBA00047806"/>
    </source>
</evidence>
<dbReference type="Gene3D" id="3.30.1060.10">
    <property type="entry name" value="Peptide methionine sulphoxide reductase MsrA"/>
    <property type="match status" value="1"/>
</dbReference>
<dbReference type="OrthoDB" id="4174719at2"/>
<dbReference type="SUPFAM" id="SSF55068">
    <property type="entry name" value="Peptide methionine sulfoxide reductase"/>
    <property type="match status" value="1"/>
</dbReference>
<dbReference type="STRING" id="641238.SAMN04490244_105260"/>
<evidence type="ECO:0000256" key="5">
    <source>
        <dbReference type="SAM" id="SignalP"/>
    </source>
</evidence>
<dbReference type="RefSeq" id="WP_092693221.1">
    <property type="nucleotide sequence ID" value="NZ_FOGU01000005.1"/>
</dbReference>
<comment type="similarity">
    <text evidence="4">Belongs to the MsrA Met sulfoxide reductase family.</text>
</comment>
<reference evidence="7 8" key="1">
    <citation type="submission" date="2016-10" db="EMBL/GenBank/DDBJ databases">
        <authorList>
            <person name="de Groot N.N."/>
        </authorList>
    </citation>
    <scope>NUCLEOTIDE SEQUENCE [LARGE SCALE GENOMIC DNA]</scope>
    <source>
        <strain evidence="7 8">DSM 23042</strain>
    </source>
</reference>
<feature type="domain" description="Peptide methionine sulphoxide reductase MsrA" evidence="6">
    <location>
        <begin position="30"/>
        <end position="170"/>
    </location>
</feature>
<keyword evidence="5" id="KW-0732">Signal</keyword>
<dbReference type="NCBIfam" id="TIGR00401">
    <property type="entry name" value="msrA"/>
    <property type="match status" value="1"/>
</dbReference>